<dbReference type="Pfam" id="PF05861">
    <property type="entry name" value="PhnI"/>
    <property type="match status" value="1"/>
</dbReference>
<dbReference type="GO" id="GO:0016829">
    <property type="term" value="F:lyase activity"/>
    <property type="evidence" value="ECO:0007669"/>
    <property type="project" value="UniProtKB-KW"/>
</dbReference>
<dbReference type="Proteomes" id="UP001139516">
    <property type="component" value="Unassembled WGS sequence"/>
</dbReference>
<protein>
    <submittedName>
        <fullName evidence="1">Carbon-phosphorus lyase complex subunit PhnI</fullName>
    </submittedName>
</protein>
<organism evidence="1 2">
    <name type="scientific">Roseomonas acroporae</name>
    <dbReference type="NCBI Taxonomy" id="2937791"/>
    <lineage>
        <taxon>Bacteria</taxon>
        <taxon>Pseudomonadati</taxon>
        <taxon>Pseudomonadota</taxon>
        <taxon>Alphaproteobacteria</taxon>
        <taxon>Acetobacterales</taxon>
        <taxon>Roseomonadaceae</taxon>
        <taxon>Roseomonas</taxon>
    </lineage>
</organism>
<keyword evidence="2" id="KW-1185">Reference proteome</keyword>
<dbReference type="AlphaFoldDB" id="A0A9X2BW78"/>
<sequence length="388" mass="41750">MYVAVKGGEAAIANAHRLLAHERRGDPSVPELGLDQIGEQMSLLVARVMTEGSLYDPGLAALAIKQARGDVVEAVFLLRACRTTLPRFGAAEPIDTGAMRVRRRVSAIFKDLPGGQVLGPTFDYTHRLLDFTLAAGLPPPPPAEAPVETPVETLANGARMPRVASLLGEEGLIESGGTDDPDAPVPDLTREPVSYPADRALRLQALARGDEGFVLALGYSTQRGFGRTHPFAGEIRHGEVALEFTPEELGFPVPLGRVAVTECEMVNQFHGSAERPPQFTRGYGLAFGQSERKAMAMALVDRALRAEELGEETSAPAQDQEFVLSHCDSLQATGFVEHLKLPHHVDFQAELVLLRRLRAEHAARYAAREAATGAASDDAAEPFQEAAE</sequence>
<evidence type="ECO:0000313" key="2">
    <source>
        <dbReference type="Proteomes" id="UP001139516"/>
    </source>
</evidence>
<name>A0A9X2BW78_9PROT</name>
<gene>
    <name evidence="1" type="ORF">M0638_15180</name>
</gene>
<dbReference type="InterPro" id="IPR008773">
    <property type="entry name" value="PhnI"/>
</dbReference>
<comment type="caution">
    <text evidence="1">The sequence shown here is derived from an EMBL/GenBank/DDBJ whole genome shotgun (WGS) entry which is preliminary data.</text>
</comment>
<accession>A0A9X2BW78</accession>
<reference evidence="1" key="1">
    <citation type="submission" date="2022-04" db="EMBL/GenBank/DDBJ databases">
        <title>Roseomonas acroporae sp. nov., isolated from coral Acropora digitifera.</title>
        <authorList>
            <person name="Sun H."/>
        </authorList>
    </citation>
    <scope>NUCLEOTIDE SEQUENCE</scope>
    <source>
        <strain evidence="1">NAR14</strain>
    </source>
</reference>
<dbReference type="EMBL" id="JALPRX010000065">
    <property type="protein sequence ID" value="MCK8785726.1"/>
    <property type="molecule type" value="Genomic_DNA"/>
</dbReference>
<dbReference type="RefSeq" id="WP_248667842.1">
    <property type="nucleotide sequence ID" value="NZ_JALPRX010000065.1"/>
</dbReference>
<dbReference type="GO" id="GO:0019634">
    <property type="term" value="P:organic phosphonate metabolic process"/>
    <property type="evidence" value="ECO:0007669"/>
    <property type="project" value="InterPro"/>
</dbReference>
<keyword evidence="1" id="KW-0456">Lyase</keyword>
<proteinExistence type="predicted"/>
<dbReference type="PIRSF" id="PIRSF007313">
    <property type="entry name" value="PhnI"/>
    <property type="match status" value="1"/>
</dbReference>
<evidence type="ECO:0000313" key="1">
    <source>
        <dbReference type="EMBL" id="MCK8785726.1"/>
    </source>
</evidence>